<dbReference type="InterPro" id="IPR036390">
    <property type="entry name" value="WH_DNA-bd_sf"/>
</dbReference>
<name>A0ABW0QWG8_9BACL</name>
<dbReference type="EMBL" id="JBHSNC010000001">
    <property type="protein sequence ID" value="MFC5527907.1"/>
    <property type="molecule type" value="Genomic_DNA"/>
</dbReference>
<dbReference type="Gene3D" id="1.10.10.10">
    <property type="entry name" value="Winged helix-like DNA-binding domain superfamily/Winged helix DNA-binding domain"/>
    <property type="match status" value="1"/>
</dbReference>
<reference evidence="6" key="1">
    <citation type="journal article" date="2019" name="Int. J. Syst. Evol. Microbiol.">
        <title>The Global Catalogue of Microorganisms (GCM) 10K type strain sequencing project: providing services to taxonomists for standard genome sequencing and annotation.</title>
        <authorList>
            <consortium name="The Broad Institute Genomics Platform"/>
            <consortium name="The Broad Institute Genome Sequencing Center for Infectious Disease"/>
            <person name="Wu L."/>
            <person name="Ma J."/>
        </authorList>
    </citation>
    <scope>NUCLEOTIDE SEQUENCE [LARGE SCALE GENOMIC DNA]</scope>
    <source>
        <strain evidence="6">CGMCC 1.18578</strain>
    </source>
</reference>
<gene>
    <name evidence="5" type="ORF">ACFPQ4_00325</name>
</gene>
<evidence type="ECO:0000313" key="6">
    <source>
        <dbReference type="Proteomes" id="UP001596108"/>
    </source>
</evidence>
<evidence type="ECO:0000256" key="1">
    <source>
        <dbReference type="ARBA" id="ARBA00011046"/>
    </source>
</evidence>
<protein>
    <submittedName>
        <fullName evidence="5">BlaI/MecI/CopY family transcriptional regulator</fullName>
    </submittedName>
</protein>
<sequence>MEIPYFKLNEEGLNRFFGPLEASIMEAIWSATNQATIKEIQERIKHDHDISFNAVMTVMNRLVEKGHLLKIPHPTNKKITYFIPVVTKEEFLRKHTGTVTQHLFKDFGDHAVAHMIDALDGVDMEMLQKLEQKITELKHRREP</sequence>
<keyword evidence="4" id="KW-0804">Transcription</keyword>
<dbReference type="SUPFAM" id="SSF46785">
    <property type="entry name" value="Winged helix' DNA-binding domain"/>
    <property type="match status" value="1"/>
</dbReference>
<dbReference type="Pfam" id="PF03965">
    <property type="entry name" value="Penicillinase_R"/>
    <property type="match status" value="1"/>
</dbReference>
<dbReference type="Proteomes" id="UP001596108">
    <property type="component" value="Unassembled WGS sequence"/>
</dbReference>
<evidence type="ECO:0000256" key="3">
    <source>
        <dbReference type="ARBA" id="ARBA00023125"/>
    </source>
</evidence>
<evidence type="ECO:0000256" key="2">
    <source>
        <dbReference type="ARBA" id="ARBA00023015"/>
    </source>
</evidence>
<dbReference type="InterPro" id="IPR005650">
    <property type="entry name" value="BlaI_family"/>
</dbReference>
<dbReference type="RefSeq" id="WP_378109712.1">
    <property type="nucleotide sequence ID" value="NZ_JBHSNC010000001.1"/>
</dbReference>
<keyword evidence="2" id="KW-0805">Transcription regulation</keyword>
<comment type="similarity">
    <text evidence="1">Belongs to the BlaI transcriptional regulatory family.</text>
</comment>
<keyword evidence="3" id="KW-0238">DNA-binding</keyword>
<comment type="caution">
    <text evidence="5">The sequence shown here is derived from an EMBL/GenBank/DDBJ whole genome shotgun (WGS) entry which is preliminary data.</text>
</comment>
<dbReference type="InterPro" id="IPR036388">
    <property type="entry name" value="WH-like_DNA-bd_sf"/>
</dbReference>
<accession>A0ABW0QWG8</accession>
<proteinExistence type="inferred from homology"/>
<evidence type="ECO:0000313" key="5">
    <source>
        <dbReference type="EMBL" id="MFC5527907.1"/>
    </source>
</evidence>
<keyword evidence="6" id="KW-1185">Reference proteome</keyword>
<organism evidence="5 6">
    <name type="scientific">Cohnella yongneupensis</name>
    <dbReference type="NCBI Taxonomy" id="425006"/>
    <lineage>
        <taxon>Bacteria</taxon>
        <taxon>Bacillati</taxon>
        <taxon>Bacillota</taxon>
        <taxon>Bacilli</taxon>
        <taxon>Bacillales</taxon>
        <taxon>Paenibacillaceae</taxon>
        <taxon>Cohnella</taxon>
    </lineage>
</organism>
<evidence type="ECO:0000256" key="4">
    <source>
        <dbReference type="ARBA" id="ARBA00023163"/>
    </source>
</evidence>